<gene>
    <name evidence="1" type="ORF">PM006_06280</name>
</gene>
<dbReference type="Gene3D" id="1.10.260.40">
    <property type="entry name" value="lambda repressor-like DNA-binding domains"/>
    <property type="match status" value="1"/>
</dbReference>
<proteinExistence type="predicted"/>
<reference evidence="1" key="1">
    <citation type="submission" date="2023-01" db="EMBL/GenBank/DDBJ databases">
        <title>Human gut microbiome strain richness.</title>
        <authorList>
            <person name="Chen-Liaw A."/>
        </authorList>
    </citation>
    <scope>NUCLEOTIDE SEQUENCE</scope>
    <source>
        <strain evidence="1">B1_m1001713B170214d0_201011</strain>
    </source>
</reference>
<evidence type="ECO:0000313" key="2">
    <source>
        <dbReference type="Proteomes" id="UP001300871"/>
    </source>
</evidence>
<dbReference type="SUPFAM" id="SSF47413">
    <property type="entry name" value="lambda repressor-like DNA-binding domains"/>
    <property type="match status" value="1"/>
</dbReference>
<dbReference type="InterPro" id="IPR001387">
    <property type="entry name" value="Cro/C1-type_HTH"/>
</dbReference>
<dbReference type="RefSeq" id="WP_272120548.1">
    <property type="nucleotide sequence ID" value="NZ_JAQLGH010000013.1"/>
</dbReference>
<dbReference type="GO" id="GO:0003677">
    <property type="term" value="F:DNA binding"/>
    <property type="evidence" value="ECO:0007669"/>
    <property type="project" value="InterPro"/>
</dbReference>
<organism evidence="1 2">
    <name type="scientific">Clostridium symbiosum</name>
    <name type="common">Bacteroides symbiosus</name>
    <dbReference type="NCBI Taxonomy" id="1512"/>
    <lineage>
        <taxon>Bacteria</taxon>
        <taxon>Bacillati</taxon>
        <taxon>Bacillota</taxon>
        <taxon>Clostridia</taxon>
        <taxon>Lachnospirales</taxon>
        <taxon>Lachnospiraceae</taxon>
        <taxon>Otoolea</taxon>
    </lineage>
</organism>
<dbReference type="AlphaFoldDB" id="A0AAW6AW06"/>
<dbReference type="Proteomes" id="UP001300871">
    <property type="component" value="Unassembled WGS sequence"/>
</dbReference>
<dbReference type="EMBL" id="JAQLGM010000011">
    <property type="protein sequence ID" value="MDB1999803.1"/>
    <property type="molecule type" value="Genomic_DNA"/>
</dbReference>
<accession>A0AAW6AW06</accession>
<comment type="caution">
    <text evidence="1">The sequence shown here is derived from an EMBL/GenBank/DDBJ whole genome shotgun (WGS) entry which is preliminary data.</text>
</comment>
<dbReference type="CDD" id="cd00093">
    <property type="entry name" value="HTH_XRE"/>
    <property type="match status" value="1"/>
</dbReference>
<dbReference type="InterPro" id="IPR010982">
    <property type="entry name" value="Lambda_DNA-bd_dom_sf"/>
</dbReference>
<name>A0AAW6AW06_CLOSY</name>
<protein>
    <submittedName>
        <fullName evidence="1">Helix-turn-helix transcriptional regulator</fullName>
    </submittedName>
</protein>
<sequence length="80" mass="8948">MIEDTFIKNDTDIQIGSNIKKIRIAKGMRPSDLVREVNLLGVSMTIFSLSKIEANTQHIKASQLRAVKEILGCSYEALLE</sequence>
<evidence type="ECO:0000313" key="1">
    <source>
        <dbReference type="EMBL" id="MDB1999803.1"/>
    </source>
</evidence>